<evidence type="ECO:0000256" key="3">
    <source>
        <dbReference type="ARBA" id="ARBA00022505"/>
    </source>
</evidence>
<keyword evidence="4" id="KW-0677">Repeat</keyword>
<feature type="domain" description="Mop" evidence="6">
    <location>
        <begin position="194"/>
        <end position="260"/>
    </location>
</feature>
<dbReference type="Pfam" id="PF03459">
    <property type="entry name" value="TOBE"/>
    <property type="match status" value="2"/>
</dbReference>
<dbReference type="KEGG" id="suls:Sdiek1_1016"/>
<evidence type="ECO:0000256" key="4">
    <source>
        <dbReference type="ARBA" id="ARBA00022737"/>
    </source>
</evidence>
<name>A0A1Y0HJF2_9BACT</name>
<evidence type="ECO:0000256" key="5">
    <source>
        <dbReference type="PIRNR" id="PIRNR005763"/>
    </source>
</evidence>
<dbReference type="InterPro" id="IPR003725">
    <property type="entry name" value="ModE-bd_N"/>
</dbReference>
<gene>
    <name evidence="7" type="ORF">Sdiek1_1016</name>
</gene>
<dbReference type="RefSeq" id="WP_025346180.1">
    <property type="nucleotide sequence ID" value="NZ_CP021416.1"/>
</dbReference>
<comment type="similarity">
    <text evidence="1 5">Belongs to the ModE family.</text>
</comment>
<sequence>MSKDLSSGLICFDKPVLLEKRIHLLQAIKESGSITTAAKQVGISYKTAWGAIDTMNNLSTMPLVVRVTGGNGGGGTSLTPYGEEIVKNYDVLKHEYERFLKTLSSMAEFNMDHIKNLQRIAMQISARNQFMGKIGDIKQAKVNAEVSMVLKSGVILVSTITNSAVEEMGLHIGDEVIGIIKASSVLISNDTHIATSARNKILGKISGIILGEVNAQVSIDIGENEMIVATITSESAKSLGLEIGSSVCAIIKSSSILIGK</sequence>
<proteinExistence type="inferred from homology"/>
<dbReference type="GO" id="GO:0030151">
    <property type="term" value="F:molybdenum ion binding"/>
    <property type="evidence" value="ECO:0007669"/>
    <property type="project" value="UniProtKB-UniRule"/>
</dbReference>
<reference evidence="8" key="1">
    <citation type="submission" date="2017-05" db="EMBL/GenBank/DDBJ databases">
        <title>Dechlorination kinetics govern the competition between two new strains of the genus Sulfurospirillum.</title>
        <authorList>
            <person name="Buttet G.F."/>
            <person name="Murray A.M."/>
            <person name="Goris T."/>
            <person name="Burion M."/>
            <person name="Lin B."/>
            <person name="Rolle M."/>
            <person name="Maillard J."/>
        </authorList>
    </citation>
    <scope>NUCLEOTIDE SEQUENCE [LARGE SCALE GENOMIC DNA]</scope>
    <source>
        <strain evidence="8">SL2-1</strain>
    </source>
</reference>
<keyword evidence="3 5" id="KW-0500">Molybdenum</keyword>
<dbReference type="InterPro" id="IPR036390">
    <property type="entry name" value="WH_DNA-bd_sf"/>
</dbReference>
<evidence type="ECO:0000313" key="7">
    <source>
        <dbReference type="EMBL" id="ARU48182.1"/>
    </source>
</evidence>
<dbReference type="InterPro" id="IPR004606">
    <property type="entry name" value="Mop_domain"/>
</dbReference>
<dbReference type="InterPro" id="IPR008995">
    <property type="entry name" value="Mo/tungstate-bd_C_term_dom"/>
</dbReference>
<dbReference type="InterPro" id="IPR005116">
    <property type="entry name" value="Transp-assoc_OB_typ1"/>
</dbReference>
<dbReference type="Gene3D" id="1.10.10.10">
    <property type="entry name" value="Winged helix-like DNA-binding domain superfamily/Winged helix DNA-binding domain"/>
    <property type="match status" value="1"/>
</dbReference>
<dbReference type="EMBL" id="CP021416">
    <property type="protein sequence ID" value="ARU48182.1"/>
    <property type="molecule type" value="Genomic_DNA"/>
</dbReference>
<protein>
    <submittedName>
        <fullName evidence="7">Molybdenum-pterin-binding protein MopA</fullName>
    </submittedName>
</protein>
<dbReference type="Proteomes" id="UP000196005">
    <property type="component" value="Chromosome"/>
</dbReference>
<dbReference type="PANTHER" id="PTHR30432">
    <property type="entry name" value="TRANSCRIPTIONAL REGULATOR MODE"/>
    <property type="match status" value="1"/>
</dbReference>
<dbReference type="AlphaFoldDB" id="A0A1Y0HJF2"/>
<dbReference type="GO" id="GO:0003700">
    <property type="term" value="F:DNA-binding transcription factor activity"/>
    <property type="evidence" value="ECO:0007669"/>
    <property type="project" value="InterPro"/>
</dbReference>
<dbReference type="OrthoDB" id="9800709at2"/>
<feature type="domain" description="Mop" evidence="6">
    <location>
        <begin position="123"/>
        <end position="189"/>
    </location>
</feature>
<dbReference type="InterPro" id="IPR051815">
    <property type="entry name" value="Molybdate_resp_trans_reg"/>
</dbReference>
<dbReference type="NCBIfam" id="TIGR00638">
    <property type="entry name" value="Mop"/>
    <property type="match status" value="2"/>
</dbReference>
<dbReference type="PROSITE" id="PS51866">
    <property type="entry name" value="MOP"/>
    <property type="match status" value="2"/>
</dbReference>
<keyword evidence="2 5" id="KW-0813">Transport</keyword>
<organism evidence="7 8">
    <name type="scientific">Sulfurospirillum diekertiae</name>
    <dbReference type="NCBI Taxonomy" id="1854492"/>
    <lineage>
        <taxon>Bacteria</taxon>
        <taxon>Pseudomonadati</taxon>
        <taxon>Campylobacterota</taxon>
        <taxon>Epsilonproteobacteria</taxon>
        <taxon>Campylobacterales</taxon>
        <taxon>Sulfurospirillaceae</taxon>
        <taxon>Sulfurospirillum</taxon>
    </lineage>
</organism>
<dbReference type="NCBIfam" id="TIGR00637">
    <property type="entry name" value="ModE_repress"/>
    <property type="match status" value="1"/>
</dbReference>
<dbReference type="GO" id="GO:0015689">
    <property type="term" value="P:molybdate ion transport"/>
    <property type="evidence" value="ECO:0007669"/>
    <property type="project" value="UniProtKB-UniRule"/>
</dbReference>
<dbReference type="PIRSF" id="PIRSF005763">
    <property type="entry name" value="Txn_reg_ModE"/>
    <property type="match status" value="1"/>
</dbReference>
<dbReference type="InterPro" id="IPR016462">
    <property type="entry name" value="ModE"/>
</dbReference>
<evidence type="ECO:0000259" key="6">
    <source>
        <dbReference type="PROSITE" id="PS51866"/>
    </source>
</evidence>
<evidence type="ECO:0000256" key="1">
    <source>
        <dbReference type="ARBA" id="ARBA00008110"/>
    </source>
</evidence>
<accession>A0A1Y0HJF2</accession>
<dbReference type="PANTHER" id="PTHR30432:SF1">
    <property type="entry name" value="DNA-BINDING TRANSCRIPTIONAL DUAL REGULATOR MODE"/>
    <property type="match status" value="1"/>
</dbReference>
<evidence type="ECO:0000313" key="8">
    <source>
        <dbReference type="Proteomes" id="UP000196005"/>
    </source>
</evidence>
<evidence type="ECO:0000256" key="2">
    <source>
        <dbReference type="ARBA" id="ARBA00022448"/>
    </source>
</evidence>
<keyword evidence="8" id="KW-1185">Reference proteome</keyword>
<dbReference type="Pfam" id="PF00126">
    <property type="entry name" value="HTH_1"/>
    <property type="match status" value="1"/>
</dbReference>
<dbReference type="InterPro" id="IPR000847">
    <property type="entry name" value="LysR_HTH_N"/>
</dbReference>
<dbReference type="Gene3D" id="2.40.50.100">
    <property type="match status" value="2"/>
</dbReference>
<dbReference type="SUPFAM" id="SSF46785">
    <property type="entry name" value="Winged helix' DNA-binding domain"/>
    <property type="match status" value="1"/>
</dbReference>
<dbReference type="SUPFAM" id="SSF50331">
    <property type="entry name" value="MOP-like"/>
    <property type="match status" value="2"/>
</dbReference>
<dbReference type="InterPro" id="IPR036388">
    <property type="entry name" value="WH-like_DNA-bd_sf"/>
</dbReference>